<evidence type="ECO:0000313" key="4">
    <source>
        <dbReference type="Proteomes" id="UP000199515"/>
    </source>
</evidence>
<organism evidence="3 4">
    <name type="scientific">Amycolatopsis xylanica</name>
    <dbReference type="NCBI Taxonomy" id="589385"/>
    <lineage>
        <taxon>Bacteria</taxon>
        <taxon>Bacillati</taxon>
        <taxon>Actinomycetota</taxon>
        <taxon>Actinomycetes</taxon>
        <taxon>Pseudonocardiales</taxon>
        <taxon>Pseudonocardiaceae</taxon>
        <taxon>Amycolatopsis</taxon>
    </lineage>
</organism>
<proteinExistence type="predicted"/>
<protein>
    <submittedName>
        <fullName evidence="3">Uncharacterized protein</fullName>
    </submittedName>
</protein>
<keyword evidence="2" id="KW-0472">Membrane</keyword>
<gene>
    <name evidence="3" type="ORF">SAMN05421504_103827</name>
</gene>
<evidence type="ECO:0000256" key="2">
    <source>
        <dbReference type="SAM" id="Phobius"/>
    </source>
</evidence>
<accession>A0A1H3EHH0</accession>
<keyword evidence="4" id="KW-1185">Reference proteome</keyword>
<name>A0A1H3EHH0_9PSEU</name>
<dbReference type="STRING" id="589385.SAMN05421504_103827"/>
<dbReference type="RefSeq" id="WP_091289943.1">
    <property type="nucleotide sequence ID" value="NZ_FNON01000003.1"/>
</dbReference>
<feature type="region of interest" description="Disordered" evidence="1">
    <location>
        <begin position="1"/>
        <end position="20"/>
    </location>
</feature>
<feature type="transmembrane region" description="Helical" evidence="2">
    <location>
        <begin position="21"/>
        <end position="44"/>
    </location>
</feature>
<feature type="transmembrane region" description="Helical" evidence="2">
    <location>
        <begin position="132"/>
        <end position="150"/>
    </location>
</feature>
<evidence type="ECO:0000313" key="3">
    <source>
        <dbReference type="EMBL" id="SDX78203.1"/>
    </source>
</evidence>
<reference evidence="3 4" key="1">
    <citation type="submission" date="2016-10" db="EMBL/GenBank/DDBJ databases">
        <authorList>
            <person name="de Groot N.N."/>
        </authorList>
    </citation>
    <scope>NUCLEOTIDE SEQUENCE [LARGE SCALE GENOMIC DNA]</scope>
    <source>
        <strain evidence="3 4">CPCC 202699</strain>
    </source>
</reference>
<evidence type="ECO:0000256" key="1">
    <source>
        <dbReference type="SAM" id="MobiDB-lite"/>
    </source>
</evidence>
<sequence length="178" mass="18754">MSGPYGYAQQQGPPAPQRRPSGATAILAGLLGLLVAGAIAYLPIRVFISLPSGFSIGDLDTRALIYIGVALTAAFCLLLGSLMTFFRAFAGAIVLIVGSLLAIAAILLEATLYLSFGEYFSAVFSFSLTEDIVRAAAVIGAPLVLLLAVLPPTFKYLRFRPSAPQVYGQPPAYNPQGW</sequence>
<feature type="transmembrane region" description="Helical" evidence="2">
    <location>
        <begin position="93"/>
        <end position="112"/>
    </location>
</feature>
<keyword evidence="2" id="KW-1133">Transmembrane helix</keyword>
<dbReference type="EMBL" id="FNON01000003">
    <property type="protein sequence ID" value="SDX78203.1"/>
    <property type="molecule type" value="Genomic_DNA"/>
</dbReference>
<dbReference type="AlphaFoldDB" id="A0A1H3EHH0"/>
<keyword evidence="2" id="KW-0812">Transmembrane</keyword>
<feature type="transmembrane region" description="Helical" evidence="2">
    <location>
        <begin position="64"/>
        <end position="86"/>
    </location>
</feature>
<dbReference type="Proteomes" id="UP000199515">
    <property type="component" value="Unassembled WGS sequence"/>
</dbReference>